<evidence type="ECO:0000256" key="11">
    <source>
        <dbReference type="SAM" id="Phobius"/>
    </source>
</evidence>
<dbReference type="STRING" id="35608.A0A2U1MQY1"/>
<keyword evidence="5 9" id="KW-0560">Oxidoreductase</keyword>
<evidence type="ECO:0000313" key="12">
    <source>
        <dbReference type="EMBL" id="PWA63659.1"/>
    </source>
</evidence>
<dbReference type="Gene3D" id="1.10.630.10">
    <property type="entry name" value="Cytochrome P450"/>
    <property type="match status" value="1"/>
</dbReference>
<evidence type="ECO:0000256" key="7">
    <source>
        <dbReference type="ARBA" id="ARBA00023033"/>
    </source>
</evidence>
<dbReference type="CDD" id="cd11073">
    <property type="entry name" value="CYP76-like"/>
    <property type="match status" value="1"/>
</dbReference>
<evidence type="ECO:0000256" key="10">
    <source>
        <dbReference type="SAM" id="MobiDB-lite"/>
    </source>
</evidence>
<dbReference type="InterPro" id="IPR036396">
    <property type="entry name" value="Cyt_P450_sf"/>
</dbReference>
<dbReference type="InterPro" id="IPR001128">
    <property type="entry name" value="Cyt_P450"/>
</dbReference>
<reference evidence="12 13" key="1">
    <citation type="journal article" date="2018" name="Mol. Plant">
        <title>The genome of Artemisia annua provides insight into the evolution of Asteraceae family and artemisinin biosynthesis.</title>
        <authorList>
            <person name="Shen Q."/>
            <person name="Zhang L."/>
            <person name="Liao Z."/>
            <person name="Wang S."/>
            <person name="Yan T."/>
            <person name="Shi P."/>
            <person name="Liu M."/>
            <person name="Fu X."/>
            <person name="Pan Q."/>
            <person name="Wang Y."/>
            <person name="Lv Z."/>
            <person name="Lu X."/>
            <person name="Zhang F."/>
            <person name="Jiang W."/>
            <person name="Ma Y."/>
            <person name="Chen M."/>
            <person name="Hao X."/>
            <person name="Li L."/>
            <person name="Tang Y."/>
            <person name="Lv G."/>
            <person name="Zhou Y."/>
            <person name="Sun X."/>
            <person name="Brodelius P.E."/>
            <person name="Rose J.K.C."/>
            <person name="Tang K."/>
        </authorList>
    </citation>
    <scope>NUCLEOTIDE SEQUENCE [LARGE SCALE GENOMIC DNA]</scope>
    <source>
        <strain evidence="13">cv. Huhao1</strain>
        <tissue evidence="12">Leaf</tissue>
    </source>
</reference>
<evidence type="ECO:0000256" key="9">
    <source>
        <dbReference type="RuleBase" id="RU000461"/>
    </source>
</evidence>
<keyword evidence="11" id="KW-0472">Membrane</keyword>
<proteinExistence type="inferred from homology"/>
<evidence type="ECO:0000256" key="3">
    <source>
        <dbReference type="ARBA" id="ARBA00022617"/>
    </source>
</evidence>
<comment type="caution">
    <text evidence="12">The sequence shown here is derived from an EMBL/GenBank/DDBJ whole genome shotgun (WGS) entry which is preliminary data.</text>
</comment>
<comment type="cofactor">
    <cofactor evidence="1 8">
        <name>heme</name>
        <dbReference type="ChEBI" id="CHEBI:30413"/>
    </cofactor>
</comment>
<dbReference type="FunFam" id="1.10.630.10:FF:000126">
    <property type="entry name" value="Predicted protein"/>
    <property type="match status" value="1"/>
</dbReference>
<keyword evidence="6 8" id="KW-0408">Iron</keyword>
<dbReference type="PRINTS" id="PR00463">
    <property type="entry name" value="EP450I"/>
</dbReference>
<evidence type="ECO:0000256" key="2">
    <source>
        <dbReference type="ARBA" id="ARBA00010617"/>
    </source>
</evidence>
<protein>
    <recommendedName>
        <fullName evidence="14">Cytochrome P450</fullName>
    </recommendedName>
</protein>
<keyword evidence="4 8" id="KW-0479">Metal-binding</keyword>
<dbReference type="GO" id="GO:0005506">
    <property type="term" value="F:iron ion binding"/>
    <property type="evidence" value="ECO:0007669"/>
    <property type="project" value="InterPro"/>
</dbReference>
<evidence type="ECO:0000256" key="8">
    <source>
        <dbReference type="PIRSR" id="PIRSR602401-1"/>
    </source>
</evidence>
<evidence type="ECO:0000256" key="1">
    <source>
        <dbReference type="ARBA" id="ARBA00001971"/>
    </source>
</evidence>
<accession>A0A2U1MQY1</accession>
<dbReference type="GO" id="GO:0020037">
    <property type="term" value="F:heme binding"/>
    <property type="evidence" value="ECO:0007669"/>
    <property type="project" value="InterPro"/>
</dbReference>
<feature type="transmembrane region" description="Helical" evidence="11">
    <location>
        <begin position="6"/>
        <end position="25"/>
    </location>
</feature>
<dbReference type="PROSITE" id="PS00086">
    <property type="entry name" value="CYTOCHROME_P450"/>
    <property type="match status" value="1"/>
</dbReference>
<feature type="region of interest" description="Disordered" evidence="10">
    <location>
        <begin position="499"/>
        <end position="532"/>
    </location>
</feature>
<evidence type="ECO:0000256" key="6">
    <source>
        <dbReference type="ARBA" id="ARBA00023004"/>
    </source>
</evidence>
<keyword evidence="11" id="KW-1133">Transmembrane helix</keyword>
<evidence type="ECO:0000256" key="5">
    <source>
        <dbReference type="ARBA" id="ARBA00023002"/>
    </source>
</evidence>
<keyword evidence="3 8" id="KW-0349">Heme</keyword>
<dbReference type="EMBL" id="PKPP01004591">
    <property type="protein sequence ID" value="PWA63659.1"/>
    <property type="molecule type" value="Genomic_DNA"/>
</dbReference>
<keyword evidence="11" id="KW-0812">Transmembrane</keyword>
<dbReference type="GO" id="GO:0016705">
    <property type="term" value="F:oxidoreductase activity, acting on paired donors, with incorporation or reduction of molecular oxygen"/>
    <property type="evidence" value="ECO:0007669"/>
    <property type="project" value="InterPro"/>
</dbReference>
<name>A0A2U1MQY1_ARTAN</name>
<organism evidence="12 13">
    <name type="scientific">Artemisia annua</name>
    <name type="common">Sweet wormwood</name>
    <dbReference type="NCBI Taxonomy" id="35608"/>
    <lineage>
        <taxon>Eukaryota</taxon>
        <taxon>Viridiplantae</taxon>
        <taxon>Streptophyta</taxon>
        <taxon>Embryophyta</taxon>
        <taxon>Tracheophyta</taxon>
        <taxon>Spermatophyta</taxon>
        <taxon>Magnoliopsida</taxon>
        <taxon>eudicotyledons</taxon>
        <taxon>Gunneridae</taxon>
        <taxon>Pentapetalae</taxon>
        <taxon>asterids</taxon>
        <taxon>campanulids</taxon>
        <taxon>Asterales</taxon>
        <taxon>Asteraceae</taxon>
        <taxon>Asteroideae</taxon>
        <taxon>Anthemideae</taxon>
        <taxon>Artemisiinae</taxon>
        <taxon>Artemisia</taxon>
    </lineage>
</organism>
<dbReference type="PANTHER" id="PTHR47951:SF7">
    <property type="entry name" value="FLAVONOID 3',5'-HYDROXYLASE-LIKE ISOFORM X1"/>
    <property type="match status" value="1"/>
</dbReference>
<dbReference type="Proteomes" id="UP000245207">
    <property type="component" value="Unassembled WGS sequence"/>
</dbReference>
<feature type="compositionally biased region" description="Polar residues" evidence="10">
    <location>
        <begin position="499"/>
        <end position="512"/>
    </location>
</feature>
<dbReference type="PANTHER" id="PTHR47951">
    <property type="entry name" value="OS08G0547900 PROTEIN"/>
    <property type="match status" value="1"/>
</dbReference>
<dbReference type="InterPro" id="IPR002401">
    <property type="entry name" value="Cyt_P450_E_grp-I"/>
</dbReference>
<keyword evidence="13" id="KW-1185">Reference proteome</keyword>
<dbReference type="InterPro" id="IPR017972">
    <property type="entry name" value="Cyt_P450_CS"/>
</dbReference>
<comment type="similarity">
    <text evidence="2 9">Belongs to the cytochrome P450 family.</text>
</comment>
<dbReference type="OrthoDB" id="2789670at2759"/>
<dbReference type="GO" id="GO:0004497">
    <property type="term" value="F:monooxygenase activity"/>
    <property type="evidence" value="ECO:0007669"/>
    <property type="project" value="UniProtKB-KW"/>
</dbReference>
<sequence>MISHIQWSWDFVLLTCSIITFAILWRKFSSKARLPPGPRGMPLLGYLPFLDPNLHHGYTKLAQRYGPIFKLKLGSKTHIVVSSSDLAKVVLREQDEIFANRDPPVAGKAISYGRQNIVWSDNNSLWRNMRKLFAYEVLSNKNLQASTTFRQGGVSKTIKHVYETMGTEVDIGGIAFLTSLNVVMSMVWGKSLDEDVKSTNLGVEFREVITKIVELLGAVNVSDFFPVLSRFDLQGVEREMKRQRNILDAIFERIIEERIAIKLEEVVEKIGRKDFLQILLELKEQNASNSFNINQIKALLMDIFLGTTDTTSTMAEWTMAELLKNPSMLQKVKDELKEVVGLNNIVEESHLSNLQYLDAVVKETFRLHPPLPLLLVRCPNEPCNVAGYTVPKGANVYVNVWAIHRDPQYWDNPLEFNPNRFLSVDGTTKFDYNGYNPNFIPFGSGRRRCPGVPLGEKMLVYFLASMLHSFDWTLPNGDHELSDKFGIVLRKNRPLMAIPSQSSTKMATENDQSSSATAAAAPRPAVNSCRKKRSGDASFIQDVRNHIDEFIHASMDEHKTCLKNTISKLFNMSKVVAEKDAAEKKGVESSLAAPSNCCFRLESTIMHQV</sequence>
<evidence type="ECO:0000313" key="13">
    <source>
        <dbReference type="Proteomes" id="UP000245207"/>
    </source>
</evidence>
<feature type="binding site" description="axial binding residue" evidence="8">
    <location>
        <position position="449"/>
    </location>
    <ligand>
        <name>heme</name>
        <dbReference type="ChEBI" id="CHEBI:30413"/>
    </ligand>
    <ligandPart>
        <name>Fe</name>
        <dbReference type="ChEBI" id="CHEBI:18248"/>
    </ligandPart>
</feature>
<gene>
    <name evidence="12" type="ORF">CTI12_AA351600</name>
</gene>
<dbReference type="AlphaFoldDB" id="A0A2U1MQY1"/>
<dbReference type="Pfam" id="PF00067">
    <property type="entry name" value="p450"/>
    <property type="match status" value="1"/>
</dbReference>
<dbReference type="SUPFAM" id="SSF48264">
    <property type="entry name" value="Cytochrome P450"/>
    <property type="match status" value="1"/>
</dbReference>
<evidence type="ECO:0008006" key="14">
    <source>
        <dbReference type="Google" id="ProtNLM"/>
    </source>
</evidence>
<keyword evidence="7 9" id="KW-0503">Monooxygenase</keyword>
<evidence type="ECO:0000256" key="4">
    <source>
        <dbReference type="ARBA" id="ARBA00022723"/>
    </source>
</evidence>
<dbReference type="PRINTS" id="PR00385">
    <property type="entry name" value="P450"/>
</dbReference>